<comment type="caution">
    <text evidence="1">The sequence shown here is derived from an EMBL/GenBank/DDBJ whole genome shotgun (WGS) entry which is preliminary data.</text>
</comment>
<reference evidence="1" key="2">
    <citation type="submission" date="2023-01" db="EMBL/GenBank/DDBJ databases">
        <authorList>
            <person name="Sun Q."/>
            <person name="Evtushenko L."/>
        </authorList>
    </citation>
    <scope>NUCLEOTIDE SEQUENCE</scope>
    <source>
        <strain evidence="1">VKM Ac-1401</strain>
    </source>
</reference>
<dbReference type="EMBL" id="BSEN01000012">
    <property type="protein sequence ID" value="GLJ76944.1"/>
    <property type="molecule type" value="Genomic_DNA"/>
</dbReference>
<organism evidence="1 2">
    <name type="scientific">Leifsonia poae</name>
    <dbReference type="NCBI Taxonomy" id="110933"/>
    <lineage>
        <taxon>Bacteria</taxon>
        <taxon>Bacillati</taxon>
        <taxon>Actinomycetota</taxon>
        <taxon>Actinomycetes</taxon>
        <taxon>Micrococcales</taxon>
        <taxon>Microbacteriaceae</taxon>
        <taxon>Leifsonia</taxon>
    </lineage>
</organism>
<dbReference type="AlphaFoldDB" id="A0A9W6HBF5"/>
<dbReference type="PANTHER" id="PTHR34822">
    <property type="entry name" value="GRPB DOMAIN PROTEIN (AFU_ORTHOLOGUE AFUA_1G01530)"/>
    <property type="match status" value="1"/>
</dbReference>
<name>A0A9W6HBF5_9MICO</name>
<dbReference type="Pfam" id="PF04229">
    <property type="entry name" value="GrpB"/>
    <property type="match status" value="1"/>
</dbReference>
<keyword evidence="2" id="KW-1185">Reference proteome</keyword>
<gene>
    <name evidence="1" type="ORF">GCM10017584_25180</name>
</gene>
<reference evidence="1" key="1">
    <citation type="journal article" date="2014" name="Int. J. Syst. Evol. Microbiol.">
        <title>Complete genome sequence of Corynebacterium casei LMG S-19264T (=DSM 44701T), isolated from a smear-ripened cheese.</title>
        <authorList>
            <consortium name="US DOE Joint Genome Institute (JGI-PGF)"/>
            <person name="Walter F."/>
            <person name="Albersmeier A."/>
            <person name="Kalinowski J."/>
            <person name="Ruckert C."/>
        </authorList>
    </citation>
    <scope>NUCLEOTIDE SEQUENCE</scope>
    <source>
        <strain evidence="1">VKM Ac-1401</strain>
    </source>
</reference>
<dbReference type="Gene3D" id="3.30.460.10">
    <property type="entry name" value="Beta Polymerase, domain 2"/>
    <property type="match status" value="1"/>
</dbReference>
<dbReference type="SUPFAM" id="SSF81301">
    <property type="entry name" value="Nucleotidyltransferase"/>
    <property type="match status" value="1"/>
</dbReference>
<dbReference type="InterPro" id="IPR007344">
    <property type="entry name" value="GrpB/CoaE"/>
</dbReference>
<evidence type="ECO:0000313" key="1">
    <source>
        <dbReference type="EMBL" id="GLJ76944.1"/>
    </source>
</evidence>
<protein>
    <recommendedName>
        <fullName evidence="3">GrpB family protein</fullName>
    </recommendedName>
</protein>
<dbReference type="InterPro" id="IPR043519">
    <property type="entry name" value="NT_sf"/>
</dbReference>
<dbReference type="RefSeq" id="WP_271177598.1">
    <property type="nucleotide sequence ID" value="NZ_BAAAJO010000002.1"/>
</dbReference>
<proteinExistence type="predicted"/>
<sequence length="212" mass="23623">MTWLPPLPADPPVTDDEMRDAVVGDLVQLAVPIAVVASDPEWSVLFEREADRIRQALGDRALAVEHVGSTSVPGLAAKPIIDIDLTVADSSDEPAYAPALEAAGYVLTVREPHWEQHRLFTGPANPVNLHVWSVGADEPRRHVILRDWLRSNDDDRMLYEAAKRDAASRHWTYMHEYNNAKSPVIRAIYRRAHDELVRQGLPDQAGSSSDLE</sequence>
<evidence type="ECO:0000313" key="2">
    <source>
        <dbReference type="Proteomes" id="UP001142372"/>
    </source>
</evidence>
<dbReference type="PANTHER" id="PTHR34822:SF1">
    <property type="entry name" value="GRPB FAMILY PROTEIN"/>
    <property type="match status" value="1"/>
</dbReference>
<dbReference type="Proteomes" id="UP001142372">
    <property type="component" value="Unassembled WGS sequence"/>
</dbReference>
<evidence type="ECO:0008006" key="3">
    <source>
        <dbReference type="Google" id="ProtNLM"/>
    </source>
</evidence>
<accession>A0A9W6HBF5</accession>